<dbReference type="OrthoDB" id="9815059at2"/>
<dbReference type="PROSITE" id="PS50293">
    <property type="entry name" value="TPR_REGION"/>
    <property type="match status" value="1"/>
</dbReference>
<name>A0A5D3WJS4_9BACT</name>
<evidence type="ECO:0000256" key="2">
    <source>
        <dbReference type="ARBA" id="ARBA00022803"/>
    </source>
</evidence>
<dbReference type="PROSITE" id="PS51257">
    <property type="entry name" value="PROKAR_LIPOPROTEIN"/>
    <property type="match status" value="1"/>
</dbReference>
<dbReference type="Proteomes" id="UP000324159">
    <property type="component" value="Unassembled WGS sequence"/>
</dbReference>
<dbReference type="PANTHER" id="PTHR44858">
    <property type="entry name" value="TETRATRICOPEPTIDE REPEAT PROTEIN 6"/>
    <property type="match status" value="1"/>
</dbReference>
<evidence type="ECO:0000256" key="4">
    <source>
        <dbReference type="SAM" id="SignalP"/>
    </source>
</evidence>
<feature type="repeat" description="TPR" evidence="3">
    <location>
        <begin position="167"/>
        <end position="200"/>
    </location>
</feature>
<protein>
    <submittedName>
        <fullName evidence="5">Tetratricopeptide repeat protein</fullName>
    </submittedName>
</protein>
<keyword evidence="6" id="KW-1185">Reference proteome</keyword>
<organism evidence="5 6">
    <name type="scientific">Geothermobacter ehrlichii</name>
    <dbReference type="NCBI Taxonomy" id="213224"/>
    <lineage>
        <taxon>Bacteria</taxon>
        <taxon>Pseudomonadati</taxon>
        <taxon>Thermodesulfobacteriota</taxon>
        <taxon>Desulfuromonadia</taxon>
        <taxon>Desulfuromonadales</taxon>
        <taxon>Geothermobacteraceae</taxon>
        <taxon>Geothermobacter</taxon>
    </lineage>
</organism>
<dbReference type="AlphaFoldDB" id="A0A5D3WJS4"/>
<dbReference type="InterPro" id="IPR050498">
    <property type="entry name" value="Ycf3"/>
</dbReference>
<dbReference type="InterPro" id="IPR011990">
    <property type="entry name" value="TPR-like_helical_dom_sf"/>
</dbReference>
<evidence type="ECO:0000256" key="3">
    <source>
        <dbReference type="PROSITE-ProRule" id="PRU00339"/>
    </source>
</evidence>
<feature type="chain" id="PRO_5022876721" evidence="4">
    <location>
        <begin position="25"/>
        <end position="248"/>
    </location>
</feature>
<dbReference type="Pfam" id="PF13432">
    <property type="entry name" value="TPR_16"/>
    <property type="match status" value="1"/>
</dbReference>
<keyword evidence="4" id="KW-0732">Signal</keyword>
<evidence type="ECO:0000313" key="5">
    <source>
        <dbReference type="EMBL" id="TYO98817.1"/>
    </source>
</evidence>
<comment type="caution">
    <text evidence="5">The sequence shown here is derived from an EMBL/GenBank/DDBJ whole genome shotgun (WGS) entry which is preliminary data.</text>
</comment>
<reference evidence="5 6" key="1">
    <citation type="submission" date="2019-07" db="EMBL/GenBank/DDBJ databases">
        <title>Genomic Encyclopedia of Type Strains, Phase IV (KMG-IV): sequencing the most valuable type-strain genomes for metagenomic binning, comparative biology and taxonomic classification.</title>
        <authorList>
            <person name="Goeker M."/>
        </authorList>
    </citation>
    <scope>NUCLEOTIDE SEQUENCE [LARGE SCALE GENOMIC DNA]</scope>
    <source>
        <strain evidence="5 6">SS015</strain>
    </source>
</reference>
<dbReference type="Pfam" id="PF13414">
    <property type="entry name" value="TPR_11"/>
    <property type="match status" value="1"/>
</dbReference>
<dbReference type="RefSeq" id="WP_148895749.1">
    <property type="nucleotide sequence ID" value="NZ_VNIB01000005.1"/>
</dbReference>
<proteinExistence type="predicted"/>
<dbReference type="SMART" id="SM00028">
    <property type="entry name" value="TPR"/>
    <property type="match status" value="6"/>
</dbReference>
<feature type="repeat" description="TPR" evidence="3">
    <location>
        <begin position="29"/>
        <end position="62"/>
    </location>
</feature>
<feature type="signal peptide" evidence="4">
    <location>
        <begin position="1"/>
        <end position="24"/>
    </location>
</feature>
<evidence type="ECO:0000256" key="1">
    <source>
        <dbReference type="ARBA" id="ARBA00022737"/>
    </source>
</evidence>
<evidence type="ECO:0000313" key="6">
    <source>
        <dbReference type="Proteomes" id="UP000324159"/>
    </source>
</evidence>
<dbReference type="PANTHER" id="PTHR44858:SF1">
    <property type="entry name" value="UDP-N-ACETYLGLUCOSAMINE--PEPTIDE N-ACETYLGLUCOSAMINYLTRANSFERASE SPINDLY-RELATED"/>
    <property type="match status" value="1"/>
</dbReference>
<keyword evidence="1" id="KW-0677">Repeat</keyword>
<gene>
    <name evidence="5" type="ORF">EDC39_105186</name>
</gene>
<dbReference type="Gene3D" id="1.25.40.10">
    <property type="entry name" value="Tetratricopeptide repeat domain"/>
    <property type="match status" value="2"/>
</dbReference>
<keyword evidence="2 3" id="KW-0802">TPR repeat</keyword>
<feature type="repeat" description="TPR" evidence="3">
    <location>
        <begin position="201"/>
        <end position="234"/>
    </location>
</feature>
<dbReference type="EMBL" id="VNIB01000005">
    <property type="protein sequence ID" value="TYO98817.1"/>
    <property type="molecule type" value="Genomic_DNA"/>
</dbReference>
<dbReference type="InterPro" id="IPR019734">
    <property type="entry name" value="TPR_rpt"/>
</dbReference>
<dbReference type="PROSITE" id="PS50005">
    <property type="entry name" value="TPR"/>
    <property type="match status" value="3"/>
</dbReference>
<dbReference type="SUPFAM" id="SSF48452">
    <property type="entry name" value="TPR-like"/>
    <property type="match status" value="1"/>
</dbReference>
<sequence>MFRRKALLLLLFLLAACVPVNDTADGLDPEVHVKLGLSYLQEGDATRALKEFLQAVEGAPRNAEAQAGLAQVYHLKKAFELAEKHYLEAIALSGNNPEYHNNLGALYLDMKRWDDAIRHFRLAAENLLFDRPALARTGMAVAQLKKGDNFGAIESCKAALLDDYQLPQAHFFLGEAYQALGRLDEAIASYRQALNLAPNYLLAHYQLGMAYLKQKKNDLVRPEFEKVIELAPQSEQARLSREYLKLLD</sequence>
<accession>A0A5D3WJS4</accession>